<accession>A0A2J7Z5E8</accession>
<reference evidence="1 2" key="1">
    <citation type="submission" date="2015-09" db="EMBL/GenBank/DDBJ databases">
        <title>Genome sequence, genome mining and natural product profiling of a biocontrol bacterium Streptomyces malaysiensis F913.</title>
        <authorList>
            <person name="Xu Y."/>
            <person name="Wei J."/>
            <person name="Xie J."/>
            <person name="Li T."/>
            <person name="Zhou Z."/>
        </authorList>
    </citation>
    <scope>NUCLEOTIDE SEQUENCE [LARGE SCALE GENOMIC DNA]</scope>
    <source>
        <strain evidence="1 2">F913</strain>
    </source>
</reference>
<protein>
    <submittedName>
        <fullName evidence="1">Uncharacterized protein</fullName>
    </submittedName>
</protein>
<evidence type="ECO:0000313" key="2">
    <source>
        <dbReference type="Proteomes" id="UP000236520"/>
    </source>
</evidence>
<dbReference type="RefSeq" id="WP_193524948.1">
    <property type="nucleotide sequence ID" value="NZ_LJIW01000001.1"/>
</dbReference>
<dbReference type="Proteomes" id="UP000236520">
    <property type="component" value="Unassembled WGS sequence"/>
</dbReference>
<dbReference type="EMBL" id="LJIW01000001">
    <property type="protein sequence ID" value="PNG95497.1"/>
    <property type="molecule type" value="Genomic_DNA"/>
</dbReference>
<name>A0A2J7Z5E8_STRMQ</name>
<proteinExistence type="predicted"/>
<gene>
    <name evidence="1" type="ORF">SMF913_11522</name>
</gene>
<evidence type="ECO:0000313" key="1">
    <source>
        <dbReference type="EMBL" id="PNG95497.1"/>
    </source>
</evidence>
<sequence>MLRACLKRWGWEVGAFFDGVTATSSDAELSRIAPMHPVFRIAEGDG</sequence>
<comment type="caution">
    <text evidence="1">The sequence shown here is derived from an EMBL/GenBank/DDBJ whole genome shotgun (WGS) entry which is preliminary data.</text>
</comment>
<keyword evidence="2" id="KW-1185">Reference proteome</keyword>
<organism evidence="1 2">
    <name type="scientific">Streptomyces malaysiensis</name>
    <dbReference type="NCBI Taxonomy" id="92644"/>
    <lineage>
        <taxon>Bacteria</taxon>
        <taxon>Bacillati</taxon>
        <taxon>Actinomycetota</taxon>
        <taxon>Actinomycetes</taxon>
        <taxon>Kitasatosporales</taxon>
        <taxon>Streptomycetaceae</taxon>
        <taxon>Streptomyces</taxon>
        <taxon>Streptomyces violaceusniger group</taxon>
    </lineage>
</organism>
<dbReference type="AlphaFoldDB" id="A0A2J7Z5E8"/>